<dbReference type="Proteomes" id="UP000480303">
    <property type="component" value="Unassembled WGS sequence"/>
</dbReference>
<dbReference type="PIRSF" id="PIRSF020634">
    <property type="entry name" value="TerY_vWA"/>
    <property type="match status" value="1"/>
</dbReference>
<dbReference type="PROSITE" id="PS50234">
    <property type="entry name" value="VWFA"/>
    <property type="match status" value="1"/>
</dbReference>
<sequence>MNNKIEVPGESHLACVLLLDTSGSMSGESIRSLNEGVKKFVDQVSQDELAKLRLDVAIVEFNDHARVVQDFLPIASMTGPTLSAGGLTHMGEGIKEAVRLVKERNLLYATKGTPAHMPWIFMITDGRPEGEAANHIEEAIELVQREEKKSKLKFWSLAVDNADKTVLHRLSQRVFDMSGHDFAGIFDWMAESMSYISVSRPDADPDYAPLPQNVVPSQW</sequence>
<dbReference type="SUPFAM" id="SSF53300">
    <property type="entry name" value="vWA-like"/>
    <property type="match status" value="1"/>
</dbReference>
<reference evidence="2 3" key="1">
    <citation type="submission" date="2020-02" db="EMBL/GenBank/DDBJ databases">
        <title>Draft genome sequence of Lactococcus sp. Hs30E4-3.</title>
        <authorList>
            <person name="Noda S."/>
            <person name="Yuki M."/>
            <person name="Ohkuma M."/>
        </authorList>
    </citation>
    <scope>NUCLEOTIDE SEQUENCE [LARGE SCALE GENOMIC DNA]</scope>
    <source>
        <strain evidence="2 3">Hs30E4-3</strain>
    </source>
</reference>
<evidence type="ECO:0000313" key="2">
    <source>
        <dbReference type="EMBL" id="GFH42320.1"/>
    </source>
</evidence>
<dbReference type="EMBL" id="BLLI01000019">
    <property type="protein sequence ID" value="GFH42320.1"/>
    <property type="molecule type" value="Genomic_DNA"/>
</dbReference>
<dbReference type="Gene3D" id="3.40.50.410">
    <property type="entry name" value="von Willebrand factor, type A domain"/>
    <property type="match status" value="1"/>
</dbReference>
<feature type="domain" description="VWFA" evidence="1">
    <location>
        <begin position="14"/>
        <end position="172"/>
    </location>
</feature>
<dbReference type="Pfam" id="PF00092">
    <property type="entry name" value="VWA"/>
    <property type="match status" value="1"/>
</dbReference>
<evidence type="ECO:0000313" key="3">
    <source>
        <dbReference type="Proteomes" id="UP000480303"/>
    </source>
</evidence>
<dbReference type="InterPro" id="IPR036465">
    <property type="entry name" value="vWFA_dom_sf"/>
</dbReference>
<gene>
    <name evidence="2" type="ORF">Hs30E_08710</name>
</gene>
<keyword evidence="3" id="KW-1185">Reference proteome</keyword>
<dbReference type="InterPro" id="IPR011392">
    <property type="entry name" value="Tellurite-R_TerY"/>
</dbReference>
<organism evidence="2 3">
    <name type="scientific">Pseudolactococcus hodotermopsidis</name>
    <dbReference type="NCBI Taxonomy" id="2709157"/>
    <lineage>
        <taxon>Bacteria</taxon>
        <taxon>Bacillati</taxon>
        <taxon>Bacillota</taxon>
        <taxon>Bacilli</taxon>
        <taxon>Lactobacillales</taxon>
        <taxon>Streptococcaceae</taxon>
        <taxon>Pseudolactococcus</taxon>
    </lineage>
</organism>
<accession>A0A6A0BA42</accession>
<dbReference type="RefSeq" id="WP_172208305.1">
    <property type="nucleotide sequence ID" value="NZ_BLLI01000019.1"/>
</dbReference>
<protein>
    <recommendedName>
        <fullName evidence="1">VWFA domain-containing protein</fullName>
    </recommendedName>
</protein>
<dbReference type="AlphaFoldDB" id="A0A6A0BA42"/>
<dbReference type="InterPro" id="IPR002035">
    <property type="entry name" value="VWF_A"/>
</dbReference>
<name>A0A6A0BA42_9LACT</name>
<evidence type="ECO:0000259" key="1">
    <source>
        <dbReference type="PROSITE" id="PS50234"/>
    </source>
</evidence>
<dbReference type="SMART" id="SM00327">
    <property type="entry name" value="VWA"/>
    <property type="match status" value="1"/>
</dbReference>
<proteinExistence type="predicted"/>
<comment type="caution">
    <text evidence="2">The sequence shown here is derived from an EMBL/GenBank/DDBJ whole genome shotgun (WGS) entry which is preliminary data.</text>
</comment>